<evidence type="ECO:0000313" key="10">
    <source>
        <dbReference type="Proteomes" id="UP001163687"/>
    </source>
</evidence>
<dbReference type="EMBL" id="AP025628">
    <property type="protein sequence ID" value="BDG61626.1"/>
    <property type="molecule type" value="Genomic_DNA"/>
</dbReference>
<proteinExistence type="inferred from homology"/>
<evidence type="ECO:0000256" key="2">
    <source>
        <dbReference type="ARBA" id="ARBA00023015"/>
    </source>
</evidence>
<dbReference type="InterPro" id="IPR013249">
    <property type="entry name" value="RNA_pol_sigma70_r4_t2"/>
</dbReference>
<feature type="region of interest" description="Disordered" evidence="6">
    <location>
        <begin position="85"/>
        <end position="124"/>
    </location>
</feature>
<dbReference type="Pfam" id="PF08281">
    <property type="entry name" value="Sigma70_r4_2"/>
    <property type="match status" value="1"/>
</dbReference>
<keyword evidence="10" id="KW-1185">Reference proteome</keyword>
<dbReference type="InterPro" id="IPR036388">
    <property type="entry name" value="WH-like_DNA-bd_sf"/>
</dbReference>
<evidence type="ECO:0000313" key="9">
    <source>
        <dbReference type="EMBL" id="BDG61626.1"/>
    </source>
</evidence>
<dbReference type="RefSeq" id="WP_264842263.1">
    <property type="nucleotide sequence ID" value="NZ_AP025628.1"/>
</dbReference>
<evidence type="ECO:0000256" key="1">
    <source>
        <dbReference type="ARBA" id="ARBA00010641"/>
    </source>
</evidence>
<dbReference type="SUPFAM" id="SSF88946">
    <property type="entry name" value="Sigma2 domain of RNA polymerase sigma factors"/>
    <property type="match status" value="1"/>
</dbReference>
<dbReference type="SUPFAM" id="SSF88659">
    <property type="entry name" value="Sigma3 and sigma4 domains of RNA polymerase sigma factors"/>
    <property type="match status" value="1"/>
</dbReference>
<dbReference type="InterPro" id="IPR013325">
    <property type="entry name" value="RNA_pol_sigma_r2"/>
</dbReference>
<dbReference type="InterPro" id="IPR014284">
    <property type="entry name" value="RNA_pol_sigma-70_dom"/>
</dbReference>
<sequence length="191" mass="21446">MEVAERPSTSVDFEHEVARCEGQMLRLAMGLMGNEPDALDAVQEALIRAYTHLGQFRGDSQFSTWLCRIVHRTCYDELRRRRRRPVPLGDGAPGADPVAPAAGPAPAVPVLAAESPPDPAEVAERREVQRCVRRAVSLLEPPYREVVIRRDLRGQSYVEIARALRVPEGTVKSRLFRARTRLRQEIERVSA</sequence>
<evidence type="ECO:0000256" key="4">
    <source>
        <dbReference type="ARBA" id="ARBA00023125"/>
    </source>
</evidence>
<dbReference type="GO" id="GO:0016987">
    <property type="term" value="F:sigma factor activity"/>
    <property type="evidence" value="ECO:0007669"/>
    <property type="project" value="UniProtKB-KW"/>
</dbReference>
<dbReference type="PANTHER" id="PTHR43133:SF8">
    <property type="entry name" value="RNA POLYMERASE SIGMA FACTOR HI_1459-RELATED"/>
    <property type="match status" value="1"/>
</dbReference>
<accession>A0AA35G912</accession>
<gene>
    <name evidence="9" type="ORF">caldi_27160</name>
</gene>
<dbReference type="Gene3D" id="1.10.10.10">
    <property type="entry name" value="Winged helix-like DNA-binding domain superfamily/Winged helix DNA-binding domain"/>
    <property type="match status" value="1"/>
</dbReference>
<dbReference type="KEGG" id="cmic:caldi_27160"/>
<name>A0AA35G912_9FIRM</name>
<evidence type="ECO:0000259" key="8">
    <source>
        <dbReference type="Pfam" id="PF08281"/>
    </source>
</evidence>
<evidence type="ECO:0000256" key="6">
    <source>
        <dbReference type="SAM" id="MobiDB-lite"/>
    </source>
</evidence>
<dbReference type="InterPro" id="IPR013324">
    <property type="entry name" value="RNA_pol_sigma_r3/r4-like"/>
</dbReference>
<dbReference type="Proteomes" id="UP001163687">
    <property type="component" value="Chromosome"/>
</dbReference>
<dbReference type="NCBIfam" id="TIGR02937">
    <property type="entry name" value="sigma70-ECF"/>
    <property type="match status" value="1"/>
</dbReference>
<dbReference type="PANTHER" id="PTHR43133">
    <property type="entry name" value="RNA POLYMERASE ECF-TYPE SIGMA FACTO"/>
    <property type="match status" value="1"/>
</dbReference>
<evidence type="ECO:0000256" key="5">
    <source>
        <dbReference type="ARBA" id="ARBA00023163"/>
    </source>
</evidence>
<comment type="similarity">
    <text evidence="1">Belongs to the sigma-70 factor family. ECF subfamily.</text>
</comment>
<protein>
    <submittedName>
        <fullName evidence="9">Sigma-24</fullName>
    </submittedName>
</protein>
<dbReference type="Pfam" id="PF04542">
    <property type="entry name" value="Sigma70_r2"/>
    <property type="match status" value="1"/>
</dbReference>
<feature type="domain" description="RNA polymerase sigma factor 70 region 4 type 2" evidence="8">
    <location>
        <begin position="130"/>
        <end position="182"/>
    </location>
</feature>
<keyword evidence="5" id="KW-0804">Transcription</keyword>
<reference evidence="9" key="1">
    <citation type="submission" date="2022-03" db="EMBL/GenBank/DDBJ databases">
        <title>Complete genome sequence of Caldinitratiruptor microaerophilus.</title>
        <authorList>
            <person name="Mukaiyama R."/>
            <person name="Nishiyama T."/>
            <person name="Ueda K."/>
        </authorList>
    </citation>
    <scope>NUCLEOTIDE SEQUENCE</scope>
    <source>
        <strain evidence="9">JCM 16183</strain>
    </source>
</reference>
<dbReference type="GO" id="GO:0006352">
    <property type="term" value="P:DNA-templated transcription initiation"/>
    <property type="evidence" value="ECO:0007669"/>
    <property type="project" value="InterPro"/>
</dbReference>
<dbReference type="InterPro" id="IPR039425">
    <property type="entry name" value="RNA_pol_sigma-70-like"/>
</dbReference>
<dbReference type="Gene3D" id="1.10.1740.10">
    <property type="match status" value="1"/>
</dbReference>
<dbReference type="AlphaFoldDB" id="A0AA35G912"/>
<evidence type="ECO:0000259" key="7">
    <source>
        <dbReference type="Pfam" id="PF04542"/>
    </source>
</evidence>
<dbReference type="GO" id="GO:0003677">
    <property type="term" value="F:DNA binding"/>
    <property type="evidence" value="ECO:0007669"/>
    <property type="project" value="UniProtKB-KW"/>
</dbReference>
<feature type="domain" description="RNA polymerase sigma-70 region 2" evidence="7">
    <location>
        <begin position="19"/>
        <end position="84"/>
    </location>
</feature>
<organism evidence="9 10">
    <name type="scientific">Caldinitratiruptor microaerophilus</name>
    <dbReference type="NCBI Taxonomy" id="671077"/>
    <lineage>
        <taxon>Bacteria</taxon>
        <taxon>Bacillati</taxon>
        <taxon>Bacillota</taxon>
        <taxon>Clostridia</taxon>
        <taxon>Eubacteriales</taxon>
        <taxon>Symbiobacteriaceae</taxon>
        <taxon>Caldinitratiruptor</taxon>
    </lineage>
</organism>
<keyword evidence="3" id="KW-0731">Sigma factor</keyword>
<dbReference type="CDD" id="cd06171">
    <property type="entry name" value="Sigma70_r4"/>
    <property type="match status" value="1"/>
</dbReference>
<dbReference type="InterPro" id="IPR007627">
    <property type="entry name" value="RNA_pol_sigma70_r2"/>
</dbReference>
<evidence type="ECO:0000256" key="3">
    <source>
        <dbReference type="ARBA" id="ARBA00023082"/>
    </source>
</evidence>
<keyword evidence="2" id="KW-0805">Transcription regulation</keyword>
<keyword evidence="4" id="KW-0238">DNA-binding</keyword>
<feature type="compositionally biased region" description="Low complexity" evidence="6">
    <location>
        <begin position="86"/>
        <end position="113"/>
    </location>
</feature>